<dbReference type="PANTHER" id="PTHR46093">
    <property type="entry name" value="ACYL-COA-BINDING DOMAIN-CONTAINING PROTEIN 5"/>
    <property type="match status" value="1"/>
</dbReference>
<proteinExistence type="predicted"/>
<keyword evidence="5" id="KW-1185">Reference proteome</keyword>
<feature type="signal peptide" evidence="3">
    <location>
        <begin position="1"/>
        <end position="17"/>
    </location>
</feature>
<dbReference type="Gene3D" id="2.120.10.80">
    <property type="entry name" value="Kelch-type beta propeller"/>
    <property type="match status" value="2"/>
</dbReference>
<dbReference type="AlphaFoldDB" id="A0A9N8ZSA2"/>
<reference evidence="4" key="1">
    <citation type="submission" date="2021-06" db="EMBL/GenBank/DDBJ databases">
        <authorList>
            <person name="Kallberg Y."/>
            <person name="Tangrot J."/>
            <person name="Rosling A."/>
        </authorList>
    </citation>
    <scope>NUCLEOTIDE SEQUENCE</scope>
    <source>
        <strain evidence="4">FL966</strain>
    </source>
</reference>
<dbReference type="EMBL" id="CAJVQA010001170">
    <property type="protein sequence ID" value="CAG8505141.1"/>
    <property type="molecule type" value="Genomic_DNA"/>
</dbReference>
<keyword evidence="2" id="KW-0677">Repeat</keyword>
<name>A0A9N8ZSA2_9GLOM</name>
<evidence type="ECO:0000313" key="4">
    <source>
        <dbReference type="EMBL" id="CAG8505141.1"/>
    </source>
</evidence>
<dbReference type="Pfam" id="PF24681">
    <property type="entry name" value="Kelch_KLHDC2_KLHL20_DRC7"/>
    <property type="match status" value="1"/>
</dbReference>
<dbReference type="Proteomes" id="UP000789759">
    <property type="component" value="Unassembled WGS sequence"/>
</dbReference>
<keyword evidence="3" id="KW-0732">Signal</keyword>
<organism evidence="4 5">
    <name type="scientific">Cetraspora pellucida</name>
    <dbReference type="NCBI Taxonomy" id="1433469"/>
    <lineage>
        <taxon>Eukaryota</taxon>
        <taxon>Fungi</taxon>
        <taxon>Fungi incertae sedis</taxon>
        <taxon>Mucoromycota</taxon>
        <taxon>Glomeromycotina</taxon>
        <taxon>Glomeromycetes</taxon>
        <taxon>Diversisporales</taxon>
        <taxon>Gigasporaceae</taxon>
        <taxon>Cetraspora</taxon>
    </lineage>
</organism>
<comment type="caution">
    <text evidence="4">The sequence shown here is derived from an EMBL/GenBank/DDBJ whole genome shotgun (WGS) entry which is preliminary data.</text>
</comment>
<keyword evidence="1" id="KW-0880">Kelch repeat</keyword>
<sequence>MLLLILVLAIHCWVIEGHLASTNVLIGSKLYTMGGIIDSQLDSNFFYYDFSIPFDASSPSYNSLDPIPVYTAWGSACVGGLTMSEIFLFGGIMNNKNDNSLSNNLIYCFDTINHTWTAPTISGIQPLRRREASSTFNPNNGWIYIFGGSTVKINNYNDTLFFNDFIILDSVALSWINIKSPSNATAPTRRASHTATLITNGYIVIIGGTEMTDDHALQDVDINQIWLYDTNSGMWMYQLGTQIQHAQCLLFINNIEMLSQITFIQFAEGDSVSARGGHTAVLAPNGNIIIYGGSNVDNIGSTPDLIILNVATSRFQWL</sequence>
<evidence type="ECO:0000256" key="1">
    <source>
        <dbReference type="ARBA" id="ARBA00022441"/>
    </source>
</evidence>
<dbReference type="PANTHER" id="PTHR46093:SF18">
    <property type="entry name" value="FIBRONECTIN TYPE-III DOMAIN-CONTAINING PROTEIN"/>
    <property type="match status" value="1"/>
</dbReference>
<protein>
    <submittedName>
        <fullName evidence="4">14195_t:CDS:1</fullName>
    </submittedName>
</protein>
<feature type="chain" id="PRO_5040406048" evidence="3">
    <location>
        <begin position="18"/>
        <end position="318"/>
    </location>
</feature>
<evidence type="ECO:0000313" key="5">
    <source>
        <dbReference type="Proteomes" id="UP000789759"/>
    </source>
</evidence>
<dbReference type="OrthoDB" id="432528at2759"/>
<dbReference type="SUPFAM" id="SSF117281">
    <property type="entry name" value="Kelch motif"/>
    <property type="match status" value="1"/>
</dbReference>
<gene>
    <name evidence="4" type="ORF">CPELLU_LOCUS2643</name>
</gene>
<accession>A0A9N8ZSA2</accession>
<evidence type="ECO:0000256" key="3">
    <source>
        <dbReference type="SAM" id="SignalP"/>
    </source>
</evidence>
<dbReference type="InterPro" id="IPR015915">
    <property type="entry name" value="Kelch-typ_b-propeller"/>
</dbReference>
<evidence type="ECO:0000256" key="2">
    <source>
        <dbReference type="ARBA" id="ARBA00022737"/>
    </source>
</evidence>